<evidence type="ECO:0000313" key="1">
    <source>
        <dbReference type="EMBL" id="JAH84517.1"/>
    </source>
</evidence>
<proteinExistence type="predicted"/>
<reference evidence="1" key="1">
    <citation type="submission" date="2014-11" db="EMBL/GenBank/DDBJ databases">
        <authorList>
            <person name="Amaro Gonzalez C."/>
        </authorList>
    </citation>
    <scope>NUCLEOTIDE SEQUENCE</scope>
</reference>
<organism evidence="1">
    <name type="scientific">Anguilla anguilla</name>
    <name type="common">European freshwater eel</name>
    <name type="synonym">Muraena anguilla</name>
    <dbReference type="NCBI Taxonomy" id="7936"/>
    <lineage>
        <taxon>Eukaryota</taxon>
        <taxon>Metazoa</taxon>
        <taxon>Chordata</taxon>
        <taxon>Craniata</taxon>
        <taxon>Vertebrata</taxon>
        <taxon>Euteleostomi</taxon>
        <taxon>Actinopterygii</taxon>
        <taxon>Neopterygii</taxon>
        <taxon>Teleostei</taxon>
        <taxon>Anguilliformes</taxon>
        <taxon>Anguillidae</taxon>
        <taxon>Anguilla</taxon>
    </lineage>
</organism>
<sequence length="14" mass="1795">MQDNWKCLHHIKEI</sequence>
<name>A0A0E9W2E0_ANGAN</name>
<protein>
    <submittedName>
        <fullName evidence="1">Uncharacterized protein</fullName>
    </submittedName>
</protein>
<accession>A0A0E9W2E0</accession>
<reference evidence="1" key="2">
    <citation type="journal article" date="2015" name="Fish Shellfish Immunol.">
        <title>Early steps in the European eel (Anguilla anguilla)-Vibrio vulnificus interaction in the gills: Role of the RtxA13 toxin.</title>
        <authorList>
            <person name="Callol A."/>
            <person name="Pajuelo D."/>
            <person name="Ebbesson L."/>
            <person name="Teles M."/>
            <person name="MacKenzie S."/>
            <person name="Amaro C."/>
        </authorList>
    </citation>
    <scope>NUCLEOTIDE SEQUENCE</scope>
</reference>
<dbReference type="EMBL" id="GBXM01024060">
    <property type="protein sequence ID" value="JAH84517.1"/>
    <property type="molecule type" value="Transcribed_RNA"/>
</dbReference>